<organism evidence="9 10">
    <name type="scientific">Pichia kluyveri</name>
    <name type="common">Yeast</name>
    <dbReference type="NCBI Taxonomy" id="36015"/>
    <lineage>
        <taxon>Eukaryota</taxon>
        <taxon>Fungi</taxon>
        <taxon>Dikarya</taxon>
        <taxon>Ascomycota</taxon>
        <taxon>Saccharomycotina</taxon>
        <taxon>Pichiomycetes</taxon>
        <taxon>Pichiales</taxon>
        <taxon>Pichiaceae</taxon>
        <taxon>Pichia</taxon>
    </lineage>
</organism>
<comment type="subcellular location">
    <subcellularLocation>
        <location evidence="1">Membrane</location>
        <topology evidence="1">Multi-pass membrane protein</topology>
    </subcellularLocation>
</comment>
<feature type="transmembrane region" description="Helical" evidence="8">
    <location>
        <begin position="424"/>
        <end position="446"/>
    </location>
</feature>
<dbReference type="GO" id="GO:0000506">
    <property type="term" value="C:glycosylphosphatidylinositol-N-acetylglucosaminyltransferase (GPI-GnT) complex"/>
    <property type="evidence" value="ECO:0007669"/>
    <property type="project" value="TreeGrafter"/>
</dbReference>
<sequence>MSSSEDEKELNINILRNNIIRRSSSKKESPIKLIINTSTNNSDDDGDNENTSKPELFLNCDQSSSKVTGWKKLLWLKQPYPDNYTDASFLSQLKRNSTVVQYSYTKLVYDFSLVVLHLSLIMSVIVVFYGIYQLNWNPIKPLILSTTMTIIGFIYYTVTLNIRRNKELIELQQFKIKQLYNIPTTPNLLLVPNLKINESDILNMEEYLTEPSPPNFYETCKSSLLIILYILTLTPVLKSLTNSTSSDSIWALSGWLSILNILFNDYQIEFPKLSIKEKRLHWQKLLINNYQNKLFQTPFNSRSPSPVPSRINSSINLNTSNSNNQQELKPIFHNNIKLNELFNQQIKNSNISKNIAVSNAIVLASRLNSNISAFSFILFAIQLCGLFPTFNNFTRRCKLNEFHLLQMILIIVTVDTLVCKLFGYGWFITWISLHFMIIIIGPWYFLTLQKYKNELQGPWDIAKPVVNSKF</sequence>
<evidence type="ECO:0000256" key="8">
    <source>
        <dbReference type="SAM" id="Phobius"/>
    </source>
</evidence>
<evidence type="ECO:0000313" key="10">
    <source>
        <dbReference type="Proteomes" id="UP001378960"/>
    </source>
</evidence>
<keyword evidence="7 8" id="KW-0472">Membrane</keyword>
<evidence type="ECO:0000256" key="4">
    <source>
        <dbReference type="ARBA" id="ARBA00022502"/>
    </source>
</evidence>
<feature type="transmembrane region" description="Helical" evidence="8">
    <location>
        <begin position="138"/>
        <end position="158"/>
    </location>
</feature>
<keyword evidence="5 8" id="KW-0812">Transmembrane</keyword>
<feature type="transmembrane region" description="Helical" evidence="8">
    <location>
        <begin position="371"/>
        <end position="390"/>
    </location>
</feature>
<evidence type="ECO:0000256" key="7">
    <source>
        <dbReference type="ARBA" id="ARBA00023136"/>
    </source>
</evidence>
<dbReference type="PANTHER" id="PTHR12982:SF0">
    <property type="entry name" value="PHOSPHATIDYLINOSITOL N-ACETYLGLUCOSAMINYLTRANSFERASE SUBUNIT C"/>
    <property type="match status" value="1"/>
</dbReference>
<evidence type="ECO:0000313" key="9">
    <source>
        <dbReference type="EMBL" id="GMM46918.1"/>
    </source>
</evidence>
<keyword evidence="10" id="KW-1185">Reference proteome</keyword>
<evidence type="ECO:0000256" key="3">
    <source>
        <dbReference type="ARBA" id="ARBA00008321"/>
    </source>
</evidence>
<comment type="similarity">
    <text evidence="3">Belongs to the PIGC family.</text>
</comment>
<evidence type="ECO:0000256" key="5">
    <source>
        <dbReference type="ARBA" id="ARBA00022692"/>
    </source>
</evidence>
<protein>
    <submittedName>
        <fullName evidence="9">Uncharacterized protein</fullName>
    </submittedName>
</protein>
<evidence type="ECO:0000256" key="6">
    <source>
        <dbReference type="ARBA" id="ARBA00022989"/>
    </source>
</evidence>
<evidence type="ECO:0000256" key="1">
    <source>
        <dbReference type="ARBA" id="ARBA00004141"/>
    </source>
</evidence>
<dbReference type="GO" id="GO:0006506">
    <property type="term" value="P:GPI anchor biosynthetic process"/>
    <property type="evidence" value="ECO:0007669"/>
    <property type="project" value="UniProtKB-KW"/>
</dbReference>
<keyword evidence="4" id="KW-0337">GPI-anchor biosynthesis</keyword>
<dbReference type="PANTHER" id="PTHR12982">
    <property type="entry name" value="PHOSPHATIDYLINOSITOL GLYCAN, CLASS C"/>
    <property type="match status" value="1"/>
</dbReference>
<dbReference type="Proteomes" id="UP001378960">
    <property type="component" value="Unassembled WGS sequence"/>
</dbReference>
<dbReference type="Pfam" id="PF06432">
    <property type="entry name" value="GPI2"/>
    <property type="match status" value="2"/>
</dbReference>
<dbReference type="InterPro" id="IPR009450">
    <property type="entry name" value="Plno_GlcNAc_GPI2"/>
</dbReference>
<proteinExistence type="inferred from homology"/>
<evidence type="ECO:0000256" key="2">
    <source>
        <dbReference type="ARBA" id="ARBA00004687"/>
    </source>
</evidence>
<comment type="caution">
    <text evidence="9">The sequence shown here is derived from an EMBL/GenBank/DDBJ whole genome shotgun (WGS) entry which is preliminary data.</text>
</comment>
<gene>
    <name evidence="9" type="ORF">DAPK24_034930</name>
</gene>
<reference evidence="9 10" key="1">
    <citation type="journal article" date="2023" name="Elife">
        <title>Identification of key yeast species and microbe-microbe interactions impacting larval growth of Drosophila in the wild.</title>
        <authorList>
            <person name="Mure A."/>
            <person name="Sugiura Y."/>
            <person name="Maeda R."/>
            <person name="Honda K."/>
            <person name="Sakurai N."/>
            <person name="Takahashi Y."/>
            <person name="Watada M."/>
            <person name="Katoh T."/>
            <person name="Gotoh A."/>
            <person name="Gotoh Y."/>
            <person name="Taniguchi I."/>
            <person name="Nakamura K."/>
            <person name="Hayashi T."/>
            <person name="Katayama T."/>
            <person name="Uemura T."/>
            <person name="Hattori Y."/>
        </authorList>
    </citation>
    <scope>NUCLEOTIDE SEQUENCE [LARGE SCALE GENOMIC DNA]</scope>
    <source>
        <strain evidence="9 10">PK-24</strain>
    </source>
</reference>
<keyword evidence="6 8" id="KW-1133">Transmembrane helix</keyword>
<dbReference type="AlphaFoldDB" id="A0AAV5R7W8"/>
<comment type="pathway">
    <text evidence="2">Glycolipid biosynthesis; glycosylphosphatidylinositol-anchor biosynthesis.</text>
</comment>
<feature type="transmembrane region" description="Helical" evidence="8">
    <location>
        <begin position="111"/>
        <end position="132"/>
    </location>
</feature>
<name>A0AAV5R7W8_PICKL</name>
<accession>A0AAV5R7W8</accession>
<dbReference type="EMBL" id="BTGB01000005">
    <property type="protein sequence ID" value="GMM46918.1"/>
    <property type="molecule type" value="Genomic_DNA"/>
</dbReference>